<dbReference type="InterPro" id="IPR003593">
    <property type="entry name" value="AAA+_ATPase"/>
</dbReference>
<dbReference type="InterPro" id="IPR026082">
    <property type="entry name" value="ABCA"/>
</dbReference>
<dbReference type="InterPro" id="IPR017871">
    <property type="entry name" value="ABC_transporter-like_CS"/>
</dbReference>
<gene>
    <name evidence="9" type="ORF">g.19773</name>
</gene>
<dbReference type="InterPro" id="IPR013525">
    <property type="entry name" value="ABC2_TM"/>
</dbReference>
<organism evidence="9">
    <name type="scientific">Homalodisca liturata</name>
    <dbReference type="NCBI Taxonomy" id="320908"/>
    <lineage>
        <taxon>Eukaryota</taxon>
        <taxon>Metazoa</taxon>
        <taxon>Ecdysozoa</taxon>
        <taxon>Arthropoda</taxon>
        <taxon>Hexapoda</taxon>
        <taxon>Insecta</taxon>
        <taxon>Pterygota</taxon>
        <taxon>Neoptera</taxon>
        <taxon>Paraneoptera</taxon>
        <taxon>Hemiptera</taxon>
        <taxon>Auchenorrhyncha</taxon>
        <taxon>Membracoidea</taxon>
        <taxon>Cicadellidae</taxon>
        <taxon>Cicadellinae</taxon>
        <taxon>Proconiini</taxon>
        <taxon>Homalodisca</taxon>
    </lineage>
</organism>
<dbReference type="FunFam" id="3.40.50.300:FF:000933">
    <property type="entry name" value="ABC transporter A family member 7"/>
    <property type="match status" value="1"/>
</dbReference>
<keyword evidence="4" id="KW-0067">ATP-binding</keyword>
<feature type="transmembrane region" description="Helical" evidence="7">
    <location>
        <begin position="408"/>
        <end position="428"/>
    </location>
</feature>
<evidence type="ECO:0000256" key="4">
    <source>
        <dbReference type="ARBA" id="ARBA00022840"/>
    </source>
</evidence>
<feature type="transmembrane region" description="Helical" evidence="7">
    <location>
        <begin position="272"/>
        <end position="294"/>
    </location>
</feature>
<evidence type="ECO:0000256" key="3">
    <source>
        <dbReference type="ARBA" id="ARBA00022741"/>
    </source>
</evidence>
<feature type="transmembrane region" description="Helical" evidence="7">
    <location>
        <begin position="382"/>
        <end position="401"/>
    </location>
</feature>
<dbReference type="Gene3D" id="3.40.50.300">
    <property type="entry name" value="P-loop containing nucleotide triphosphate hydrolases"/>
    <property type="match status" value="2"/>
</dbReference>
<dbReference type="CDD" id="cd03263">
    <property type="entry name" value="ABC_subfamily_A"/>
    <property type="match status" value="1"/>
</dbReference>
<feature type="non-terminal residue" evidence="9">
    <location>
        <position position="1491"/>
    </location>
</feature>
<evidence type="ECO:0000259" key="8">
    <source>
        <dbReference type="PROSITE" id="PS50893"/>
    </source>
</evidence>
<keyword evidence="3" id="KW-0547">Nucleotide-binding</keyword>
<sequence>MTDNAVKNLAQKRAAFWLQWRAMVIRNILLKVRKKKTTVTEIIMPLYILMALVFFRAVIPNPFFPKIDKPNRNVNLFNHFTKLITNNNFTIAVAPSSIHVKKFVDNINKIWIRTKSTDSIKFIFFRSEEEMLKNYWRNSEQFQLSVLFAQDNPFENGLKYEILTNPSWMKCPDTCTLYAPETACRQPPEHPSAVGDDHFSSQINSINPSTNTDVECPASSYYMSGFAALQTLIDVTKIQVTLPYMEVIIPNITIQILPKEAFTADWMVGIRVIIPLYIVIAMSQFINSLLILIVGEKEQQFKEGMKIAGLKDSVYWSSWFFVYMWIVLITSVAATTILCYLQVFQNTSYLLILLLTFFYGLSIIVVSFMMTPFFNEAKTAGFLGSFIVNLVSLLYFVQLFAGKSSFTLWSISLLSPAAFALAMDKALLMDLTGKGVTISTLWTDPGFNIGNCLTMLCVDILLYTLVTLYLDSVWPSKYGVRKHPLFCFHYFGRYKENTKEDFYEMEATERVHTPTDNIEEVCEELHSKEAIRLVGLCKTFSSCKKSSVTVLNNINLVMYTGEITAILGQNGAGKSTLFNILTGLIPVTDGTAYIFNKDIRNHKNMSEIQEIMGVCAQTNILFEDLTAREHLTFFARLKGLQAETLHSSVGKILQDIDLEDKANSQTKDLSGGQKRKLSVGIAIVGDPKIIILDEPTAGIDIFSKRHICSLLQRMKHNKVVLLATHSMDEADEVADRKAILSQGKLLCYGSSLFLKTRFGIGSCLRVELEDLLHSKRVLQIIRSYFPTAKLSHVFGKELHFVLPNESLHQIASHLNLMENELKSTENNLKILSYGVSMSSLEQVFVQLNNNNASETLENDFLNTATQLPQNNTDEILKTHKGELCLLMDVEYCPNWVQMMCAMLRLRILRISRNLNQVSLMIIIPLIFVYLGFHVNKTNYKPFQNSTLLLNPDLYSSVTKIAVYGESKVARKLAREIDPANNTLMVESYNSLLETKPWLGVLRIAQMYNPDKIAVTVLCNDTLQHSLPIILNLFSNSMYRILHSKPKPDGYSQILTVKTRQLPPTSLSHELNTSIIVSSIMVGITFVLFPVSLAVEIINERKNKSKHLLYLNGLLRSVYFSSYVVVLGIVLLTFSLYILVLMLWLGRGPLTDPRAFIVVIPVILAYCPAAILCIICFSYMFNRSQTALSILPTMVTWMGIIPFIVVTILEVIGVGGKVPHFLMSITNIVYVPYSLIYLVQQAATLCDVQPSCSHPNYITMDIASLLLGSLLQIPFWSLILRVLDMHETGGKLSHSINHVMNRKLKSENVNDNKTVKLDINESNIEADEQTLSVNNCPETSSIAVVENLTKKYPSRTHFCCHRAGSPPLFTQALHNLTFSVQQGEVFGLLGHNGAGKTTTLRIISGEEQPTSGSVRIKGQSNITGLLGYCPQHDVFWPNISVREHLEIYAAVRGVKPHAINRMVGGFLSGLLLSNHAEKYAQLCSGGTQRKLS</sequence>
<evidence type="ECO:0000256" key="2">
    <source>
        <dbReference type="ARBA" id="ARBA00022692"/>
    </source>
</evidence>
<comment type="subcellular location">
    <subcellularLocation>
        <location evidence="1">Membrane</location>
        <topology evidence="1">Multi-pass membrane protein</topology>
    </subcellularLocation>
</comment>
<feature type="transmembrane region" description="Helical" evidence="7">
    <location>
        <begin position="1074"/>
        <end position="1097"/>
    </location>
</feature>
<dbReference type="InterPro" id="IPR003439">
    <property type="entry name" value="ABC_transporter-like_ATP-bd"/>
</dbReference>
<reference evidence="9" key="1">
    <citation type="submission" date="2015-11" db="EMBL/GenBank/DDBJ databases">
        <title>De novo transcriptome assembly of four potential Pierce s Disease insect vectors from Arizona vineyards.</title>
        <authorList>
            <person name="Tassone E.E."/>
        </authorList>
    </citation>
    <scope>NUCLEOTIDE SEQUENCE</scope>
</reference>
<dbReference type="GO" id="GO:0005524">
    <property type="term" value="F:ATP binding"/>
    <property type="evidence" value="ECO:0007669"/>
    <property type="project" value="UniProtKB-KW"/>
</dbReference>
<keyword evidence="6 7" id="KW-0472">Membrane</keyword>
<feature type="transmembrane region" description="Helical" evidence="7">
    <location>
        <begin position="314"/>
        <end position="341"/>
    </location>
</feature>
<evidence type="ECO:0000256" key="7">
    <source>
        <dbReference type="SAM" id="Phobius"/>
    </source>
</evidence>
<dbReference type="PROSITE" id="PS00211">
    <property type="entry name" value="ABC_TRANSPORTER_1"/>
    <property type="match status" value="1"/>
</dbReference>
<dbReference type="PROSITE" id="PS50893">
    <property type="entry name" value="ABC_TRANSPORTER_2"/>
    <property type="match status" value="1"/>
</dbReference>
<feature type="transmembrane region" description="Helical" evidence="7">
    <location>
        <begin position="1193"/>
        <end position="1213"/>
    </location>
</feature>
<feature type="transmembrane region" description="Helical" evidence="7">
    <location>
        <begin position="914"/>
        <end position="932"/>
    </location>
</feature>
<dbReference type="GO" id="GO:0016887">
    <property type="term" value="F:ATP hydrolysis activity"/>
    <property type="evidence" value="ECO:0007669"/>
    <property type="project" value="InterPro"/>
</dbReference>
<evidence type="ECO:0000313" key="9">
    <source>
        <dbReference type="EMBL" id="JAS90733.1"/>
    </source>
</evidence>
<dbReference type="InterPro" id="IPR027417">
    <property type="entry name" value="P-loop_NTPase"/>
</dbReference>
<feature type="transmembrane region" description="Helical" evidence="7">
    <location>
        <begin position="1261"/>
        <end position="1282"/>
    </location>
</feature>
<keyword evidence="5 7" id="KW-1133">Transmembrane helix</keyword>
<dbReference type="GO" id="GO:0140359">
    <property type="term" value="F:ABC-type transporter activity"/>
    <property type="evidence" value="ECO:0007669"/>
    <property type="project" value="InterPro"/>
</dbReference>
<dbReference type="GO" id="GO:0016020">
    <property type="term" value="C:membrane"/>
    <property type="evidence" value="ECO:0007669"/>
    <property type="project" value="UniProtKB-SubCell"/>
</dbReference>
<feature type="transmembrane region" description="Helical" evidence="7">
    <location>
        <begin position="1117"/>
        <end position="1143"/>
    </location>
</feature>
<dbReference type="Pfam" id="PF12698">
    <property type="entry name" value="ABC2_membrane_3"/>
    <property type="match status" value="2"/>
</dbReference>
<evidence type="ECO:0000256" key="6">
    <source>
        <dbReference type="ARBA" id="ARBA00023136"/>
    </source>
</evidence>
<dbReference type="EMBL" id="GECU01016973">
    <property type="protein sequence ID" value="JAS90733.1"/>
    <property type="molecule type" value="Transcribed_RNA"/>
</dbReference>
<proteinExistence type="predicted"/>
<feature type="transmembrane region" description="Helical" evidence="7">
    <location>
        <begin position="1155"/>
        <end position="1181"/>
    </location>
</feature>
<dbReference type="GO" id="GO:0005319">
    <property type="term" value="F:lipid transporter activity"/>
    <property type="evidence" value="ECO:0007669"/>
    <property type="project" value="TreeGrafter"/>
</dbReference>
<name>A0A1B6IV27_9HEMI</name>
<dbReference type="SMART" id="SM00382">
    <property type="entry name" value="AAA"/>
    <property type="match status" value="1"/>
</dbReference>
<dbReference type="Pfam" id="PF00005">
    <property type="entry name" value="ABC_tran"/>
    <property type="match status" value="2"/>
</dbReference>
<dbReference type="PANTHER" id="PTHR19229">
    <property type="entry name" value="ATP-BINDING CASSETTE TRANSPORTER SUBFAMILY A ABCA"/>
    <property type="match status" value="1"/>
</dbReference>
<feature type="transmembrane region" description="Helical" evidence="7">
    <location>
        <begin position="42"/>
        <end position="59"/>
    </location>
</feature>
<evidence type="ECO:0000256" key="1">
    <source>
        <dbReference type="ARBA" id="ARBA00004141"/>
    </source>
</evidence>
<keyword evidence="2 7" id="KW-0812">Transmembrane</keyword>
<feature type="transmembrane region" description="Helical" evidence="7">
    <location>
        <begin position="348"/>
        <end position="370"/>
    </location>
</feature>
<dbReference type="SUPFAM" id="SSF52540">
    <property type="entry name" value="P-loop containing nucleoside triphosphate hydrolases"/>
    <property type="match status" value="2"/>
</dbReference>
<feature type="domain" description="ABC transporter" evidence="8">
    <location>
        <begin position="531"/>
        <end position="767"/>
    </location>
</feature>
<protein>
    <recommendedName>
        <fullName evidence="8">ABC transporter domain-containing protein</fullName>
    </recommendedName>
</protein>
<evidence type="ECO:0000256" key="5">
    <source>
        <dbReference type="ARBA" id="ARBA00022989"/>
    </source>
</evidence>
<dbReference type="PANTHER" id="PTHR19229:SF250">
    <property type="entry name" value="ABC TRANSPORTER DOMAIN-CONTAINING PROTEIN-RELATED"/>
    <property type="match status" value="1"/>
</dbReference>
<accession>A0A1B6IV27</accession>